<protein>
    <submittedName>
        <fullName evidence="2">Uncharacterized protein</fullName>
    </submittedName>
</protein>
<gene>
    <name evidence="2" type="ORF">NAES01612_LOCUS6635</name>
</gene>
<evidence type="ECO:0000256" key="1">
    <source>
        <dbReference type="SAM" id="MobiDB-lite"/>
    </source>
</evidence>
<accession>A0A7S4KGQ7</accession>
<feature type="region of interest" description="Disordered" evidence="1">
    <location>
        <begin position="21"/>
        <end position="43"/>
    </location>
</feature>
<organism evidence="2">
    <name type="scientific">Paramoeba aestuarina</name>
    <dbReference type="NCBI Taxonomy" id="180227"/>
    <lineage>
        <taxon>Eukaryota</taxon>
        <taxon>Amoebozoa</taxon>
        <taxon>Discosea</taxon>
        <taxon>Flabellinia</taxon>
        <taxon>Dactylopodida</taxon>
        <taxon>Paramoebidae</taxon>
        <taxon>Paramoeba</taxon>
    </lineage>
</organism>
<proteinExistence type="predicted"/>
<feature type="region of interest" description="Disordered" evidence="1">
    <location>
        <begin position="60"/>
        <end position="79"/>
    </location>
</feature>
<name>A0A7S4KGQ7_9EUKA</name>
<reference evidence="2" key="1">
    <citation type="submission" date="2021-01" db="EMBL/GenBank/DDBJ databases">
        <authorList>
            <person name="Corre E."/>
            <person name="Pelletier E."/>
            <person name="Niang G."/>
            <person name="Scheremetjew M."/>
            <person name="Finn R."/>
            <person name="Kale V."/>
            <person name="Holt S."/>
            <person name="Cochrane G."/>
            <person name="Meng A."/>
            <person name="Brown T."/>
            <person name="Cohen L."/>
        </authorList>
    </citation>
    <scope>NUCLEOTIDE SEQUENCE</scope>
    <source>
        <strain evidence="2">SoJaBio B1-5/56/2</strain>
    </source>
</reference>
<dbReference type="EMBL" id="HBKR01009950">
    <property type="protein sequence ID" value="CAE2294462.1"/>
    <property type="molecule type" value="Transcribed_RNA"/>
</dbReference>
<evidence type="ECO:0000313" key="2">
    <source>
        <dbReference type="EMBL" id="CAE2294462.1"/>
    </source>
</evidence>
<sequence length="112" mass="13137">MGDKEVRRKSWVEEEIVFEKREAETELEESASAPASTHTETEQKVLIAKEKKVLIEKETEVAAKTEETDEERARREERDRELGSLLGELAEWRRKTRELEDKIRLFVAQNPP</sequence>
<dbReference type="AlphaFoldDB" id="A0A7S4KGQ7"/>